<keyword evidence="9 12" id="KW-0472">Membrane</keyword>
<keyword evidence="6 12" id="KW-0812">Transmembrane</keyword>
<keyword evidence="12" id="KW-0256">Endoplasmic reticulum</keyword>
<feature type="transmembrane region" description="Helical" evidence="12">
    <location>
        <begin position="212"/>
        <end position="234"/>
    </location>
</feature>
<evidence type="ECO:0000313" key="14">
    <source>
        <dbReference type="Proteomes" id="UP000274922"/>
    </source>
</evidence>
<comment type="catalytic activity">
    <reaction evidence="12">
        <text>a 1,2-diacyl-sn-glycero-3-phosphoethanolamine + S-adenosyl-L-methionine = a 1,2-diacyl-sn-glycero-3-phospho-N-methylethanolamine + S-adenosyl-L-homocysteine + H(+)</text>
        <dbReference type="Rhea" id="RHEA:11164"/>
        <dbReference type="ChEBI" id="CHEBI:15378"/>
        <dbReference type="ChEBI" id="CHEBI:57856"/>
        <dbReference type="ChEBI" id="CHEBI:59789"/>
        <dbReference type="ChEBI" id="CHEBI:64573"/>
        <dbReference type="ChEBI" id="CHEBI:64612"/>
        <dbReference type="EC" id="2.1.1.17"/>
    </reaction>
</comment>
<dbReference type="PROSITE" id="PS51598">
    <property type="entry name" value="SAM_CHO2"/>
    <property type="match status" value="1"/>
</dbReference>
<evidence type="ECO:0000256" key="3">
    <source>
        <dbReference type="ARBA" id="ARBA00022603"/>
    </source>
</evidence>
<dbReference type="PANTHER" id="PTHR32138:SF0">
    <property type="entry name" value="PHOSPHATIDYLETHANOLAMINE N-METHYLTRANSFERASE"/>
    <property type="match status" value="1"/>
</dbReference>
<organism evidence="13 14">
    <name type="scientific">Caulochytrium protostelioides</name>
    <dbReference type="NCBI Taxonomy" id="1555241"/>
    <lineage>
        <taxon>Eukaryota</taxon>
        <taxon>Fungi</taxon>
        <taxon>Fungi incertae sedis</taxon>
        <taxon>Chytridiomycota</taxon>
        <taxon>Chytridiomycota incertae sedis</taxon>
        <taxon>Chytridiomycetes</taxon>
        <taxon>Caulochytriales</taxon>
        <taxon>Caulochytriaceae</taxon>
        <taxon>Caulochytrium</taxon>
    </lineage>
</organism>
<feature type="transmembrane region" description="Helical" evidence="12">
    <location>
        <begin position="404"/>
        <end position="426"/>
    </location>
</feature>
<dbReference type="OrthoDB" id="4583at2759"/>
<feature type="transmembrane region" description="Helical" evidence="12">
    <location>
        <begin position="355"/>
        <end position="376"/>
    </location>
</feature>
<keyword evidence="5 12" id="KW-0949">S-adenosyl-L-methionine</keyword>
<comment type="function">
    <text evidence="12">Catalyzes the first step of the methylation pathway of phosphatidylcholine biosynthesis, the SAM-dependent methylation of phosphatidylethanolamine (PE) to phosphatidylmonomethylethanolamine (PMME).</text>
</comment>
<dbReference type="Gene3D" id="1.20.120.1630">
    <property type="match status" value="1"/>
</dbReference>
<proteinExistence type="inferred from homology"/>
<evidence type="ECO:0000256" key="4">
    <source>
        <dbReference type="ARBA" id="ARBA00022679"/>
    </source>
</evidence>
<comment type="similarity">
    <text evidence="12">Belongs to the class VI-like SAM-binding methyltransferase superfamily. CHO2 family.</text>
</comment>
<keyword evidence="10 12" id="KW-0594">Phospholipid biosynthesis</keyword>
<evidence type="ECO:0000256" key="5">
    <source>
        <dbReference type="ARBA" id="ARBA00022691"/>
    </source>
</evidence>
<evidence type="ECO:0000256" key="7">
    <source>
        <dbReference type="ARBA" id="ARBA00022989"/>
    </source>
</evidence>
<dbReference type="AlphaFoldDB" id="A0A4P9XEP9"/>
<feature type="transmembrane region" description="Helical" evidence="12">
    <location>
        <begin position="246"/>
        <end position="279"/>
    </location>
</feature>
<feature type="transmembrane region" description="Helical" evidence="12">
    <location>
        <begin position="153"/>
        <end position="172"/>
    </location>
</feature>
<feature type="transmembrane region" description="Helical" evidence="12">
    <location>
        <begin position="325"/>
        <end position="343"/>
    </location>
</feature>
<keyword evidence="2 12" id="KW-0444">Lipid biosynthesis</keyword>
<evidence type="ECO:0000313" key="13">
    <source>
        <dbReference type="EMBL" id="RKP04037.1"/>
    </source>
</evidence>
<evidence type="ECO:0000256" key="6">
    <source>
        <dbReference type="ARBA" id="ARBA00022692"/>
    </source>
</evidence>
<gene>
    <name evidence="13" type="ORF">CXG81DRAFT_1165</name>
</gene>
<evidence type="ECO:0000256" key="9">
    <source>
        <dbReference type="ARBA" id="ARBA00023136"/>
    </source>
</evidence>
<dbReference type="GO" id="GO:0005789">
    <property type="term" value="C:endoplasmic reticulum membrane"/>
    <property type="evidence" value="ECO:0007669"/>
    <property type="project" value="UniProtKB-SubCell"/>
</dbReference>
<dbReference type="UniPathway" id="UPA00753"/>
<dbReference type="EMBL" id="ML014114">
    <property type="protein sequence ID" value="RKP04037.1"/>
    <property type="molecule type" value="Genomic_DNA"/>
</dbReference>
<dbReference type="InterPro" id="IPR007318">
    <property type="entry name" value="Phopholipid_MeTrfase"/>
</dbReference>
<dbReference type="STRING" id="1555241.A0A4P9XEP9"/>
<dbReference type="Pfam" id="PF04191">
    <property type="entry name" value="PEMT"/>
    <property type="match status" value="2"/>
</dbReference>
<feature type="non-terminal residue" evidence="13">
    <location>
        <position position="1"/>
    </location>
</feature>
<dbReference type="PIRSF" id="PIRSF000383">
    <property type="entry name" value="PEAMT"/>
    <property type="match status" value="1"/>
</dbReference>
<feature type="non-terminal residue" evidence="13">
    <location>
        <position position="867"/>
    </location>
</feature>
<evidence type="ECO:0000256" key="12">
    <source>
        <dbReference type="RuleBase" id="RU361122"/>
    </source>
</evidence>
<dbReference type="Proteomes" id="UP000274922">
    <property type="component" value="Unassembled WGS sequence"/>
</dbReference>
<evidence type="ECO:0000256" key="8">
    <source>
        <dbReference type="ARBA" id="ARBA00023098"/>
    </source>
</evidence>
<comment type="pathway">
    <text evidence="12">Phospholipid metabolism; phosphatidylcholine biosynthesis.</text>
</comment>
<accession>A0A4P9XEP9</accession>
<keyword evidence="4 12" id="KW-0808">Transferase</keyword>
<keyword evidence="3 12" id="KW-0489">Methyltransferase</keyword>
<dbReference type="GO" id="GO:0004608">
    <property type="term" value="F:phosphatidylethanolamine N-methyltransferase activity"/>
    <property type="evidence" value="ECO:0007669"/>
    <property type="project" value="UniProtKB-UniRule"/>
</dbReference>
<dbReference type="GO" id="GO:0032259">
    <property type="term" value="P:methylation"/>
    <property type="evidence" value="ECO:0007669"/>
    <property type="project" value="UniProtKB-KW"/>
</dbReference>
<dbReference type="InterPro" id="IPR016219">
    <property type="entry name" value="Phosphatid-EA_MeTrfase_fun"/>
</dbReference>
<evidence type="ECO:0000256" key="1">
    <source>
        <dbReference type="ARBA" id="ARBA00004127"/>
    </source>
</evidence>
<evidence type="ECO:0000256" key="10">
    <source>
        <dbReference type="ARBA" id="ARBA00023209"/>
    </source>
</evidence>
<keyword evidence="7 12" id="KW-1133">Transmembrane helix</keyword>
<keyword evidence="8 12" id="KW-0443">Lipid metabolism</keyword>
<keyword evidence="11 12" id="KW-1208">Phospholipid metabolism</keyword>
<name>A0A4P9XEP9_9FUNG</name>
<feature type="transmembrane region" description="Helical" evidence="12">
    <location>
        <begin position="184"/>
        <end position="200"/>
    </location>
</feature>
<feature type="transmembrane region" description="Helical" evidence="12">
    <location>
        <begin position="70"/>
        <end position="91"/>
    </location>
</feature>
<feature type="transmembrane region" description="Helical" evidence="12">
    <location>
        <begin position="46"/>
        <end position="64"/>
    </location>
</feature>
<dbReference type="EC" id="2.1.1.17" evidence="12"/>
<evidence type="ECO:0000256" key="2">
    <source>
        <dbReference type="ARBA" id="ARBA00022516"/>
    </source>
</evidence>
<keyword evidence="14" id="KW-1185">Reference proteome</keyword>
<sequence length="867" mass="97587">GPRAASATNAAAKEDVPTLGRLPNGTLFVIPPTDDVVHTLSHPRSAFDWLVWGVVAAELALLYLSGGNMWLALGFYAFWRIAYNLGIGLLLRWQSRHKGFLRLCKAHGFDRPHDEMSPLWRFFARQVAAKMGPDYRFHDLPLEFNSWMLFRGLVDMILVNDFACYFMFAWTQLYIPDVLRWTDWLRYATGTLLILFNVWVKLEAHHVIPYAWYWVDFWLLIEAELTFDGIFMAVPHPMYTVGYSGYYGIALACGGAGGYHVFFVSLAAQLCQFAFLYFFEIPHIEKTYRTPTPPPNPDDVKRRSLYFRRDLIGFHNLDLFRSTDLLSVVIAVSTLVVACIVGRPSDAEPWKWRFYLVQAIVWRCIYTFGMGTILFLQSRNRFWTRHFLKYGDTVQDAMQSWKSIYNLCMVMCYLTFFVAAIQLYTWPAAWSGPVLLRHTFGCILIGLHLYTATSVFEVLGPQGYFYADFFLEPTKGLIYSGIYRFLNNPEKTLGNASFFAMALICASWPLLGLAVFGLAGTWLFLECVEAPHMRKLYGHQIRREAGVQRVIREGAGNLLRRVAGDPLFSSNADHSPHADAAATAKRSCAATRPAVAATLVDEVQSSGASSPAVPSLAKLPLLSGLASPPPDLLTREQTYRLRVAGGPTFTVGTPLTVCFRTPRDTLHPRDWIGVYRVGANASAWHSNIPSRGRFLYSAAAAAMLGATRLRSSLTTDRDPCGAGVAVLEGEVVLRHMHLPWSSGVYELRYHANDRHVVMATSPPFEIVAVAPDSCELEDVKAAVTDIVTRCVEPTEPIGPTDLIVSRIQPVEGCDTQTLFERYQKDVYRLIVACIKESFRVDFDYRILDVCPDVVSLSQRIVEARKIL</sequence>
<evidence type="ECO:0000256" key="11">
    <source>
        <dbReference type="ARBA" id="ARBA00023264"/>
    </source>
</evidence>
<comment type="subcellular location">
    <subcellularLocation>
        <location evidence="1">Endomembrane system</location>
        <topology evidence="1">Multi-pass membrane protein</topology>
    </subcellularLocation>
    <subcellularLocation>
        <location evidence="12">Endoplasmic reticulum membrane</location>
        <topology evidence="12">Multi-pass membrane protein</topology>
    </subcellularLocation>
</comment>
<protein>
    <recommendedName>
        <fullName evidence="12">Phosphatidylethanolamine N-methyltransferase</fullName>
        <shortName evidence="12">PEAMT</shortName>
        <ecNumber evidence="12">2.1.1.17</ecNumber>
    </recommendedName>
</protein>
<reference evidence="14" key="1">
    <citation type="journal article" date="2018" name="Nat. Microbiol.">
        <title>Leveraging single-cell genomics to expand the fungal tree of life.</title>
        <authorList>
            <person name="Ahrendt S.R."/>
            <person name="Quandt C.A."/>
            <person name="Ciobanu D."/>
            <person name="Clum A."/>
            <person name="Salamov A."/>
            <person name="Andreopoulos B."/>
            <person name="Cheng J.F."/>
            <person name="Woyke T."/>
            <person name="Pelin A."/>
            <person name="Henrissat B."/>
            <person name="Reynolds N.K."/>
            <person name="Benny G.L."/>
            <person name="Smith M.E."/>
            <person name="James T.Y."/>
            <person name="Grigoriev I.V."/>
        </authorList>
    </citation>
    <scope>NUCLEOTIDE SEQUENCE [LARGE SCALE GENOMIC DNA]</scope>
    <source>
        <strain evidence="14">ATCC 52028</strain>
    </source>
</reference>
<feature type="transmembrane region" description="Helical" evidence="12">
    <location>
        <begin position="498"/>
        <end position="525"/>
    </location>
</feature>
<dbReference type="PANTHER" id="PTHR32138">
    <property type="entry name" value="PHOSPHATIDYLETHANOLAMINE N-METHYLTRANSFERASE"/>
    <property type="match status" value="1"/>
</dbReference>
<feature type="transmembrane region" description="Helical" evidence="12">
    <location>
        <begin position="438"/>
        <end position="459"/>
    </location>
</feature>
<dbReference type="GO" id="GO:0006656">
    <property type="term" value="P:phosphatidylcholine biosynthetic process"/>
    <property type="evidence" value="ECO:0007669"/>
    <property type="project" value="UniProtKB-UniRule"/>
</dbReference>